<reference evidence="2" key="1">
    <citation type="submission" date="2020-09" db="EMBL/GenBank/DDBJ databases">
        <title>A novel bacterium of genus Paenibacillus, isolated from South China Sea.</title>
        <authorList>
            <person name="Huang H."/>
            <person name="Mo K."/>
            <person name="Hu Y."/>
        </authorList>
    </citation>
    <scope>NUCLEOTIDE SEQUENCE</scope>
    <source>
        <strain evidence="2">IB182363</strain>
    </source>
</reference>
<dbReference type="InterPro" id="IPR015421">
    <property type="entry name" value="PyrdxlP-dep_Trfase_major"/>
</dbReference>
<proteinExistence type="predicted"/>
<dbReference type="GO" id="GO:0008483">
    <property type="term" value="F:transaminase activity"/>
    <property type="evidence" value="ECO:0007669"/>
    <property type="project" value="UniProtKB-KW"/>
</dbReference>
<dbReference type="InterPro" id="IPR015424">
    <property type="entry name" value="PyrdxlP-dep_Trfase"/>
</dbReference>
<evidence type="ECO:0000256" key="1">
    <source>
        <dbReference type="SAM" id="MobiDB-lite"/>
    </source>
</evidence>
<gene>
    <name evidence="2" type="ORF">IDH45_01950</name>
</gene>
<dbReference type="InterPro" id="IPR000653">
    <property type="entry name" value="DegT/StrS_aminotransferase"/>
</dbReference>
<dbReference type="SUPFAM" id="SSF53383">
    <property type="entry name" value="PLP-dependent transferases"/>
    <property type="match status" value="1"/>
</dbReference>
<keyword evidence="2" id="KW-0032">Aminotransferase</keyword>
<keyword evidence="3" id="KW-1185">Reference proteome</keyword>
<evidence type="ECO:0000313" key="3">
    <source>
        <dbReference type="Proteomes" id="UP000639396"/>
    </source>
</evidence>
<comment type="caution">
    <text evidence="2">The sequence shown here is derived from an EMBL/GenBank/DDBJ whole genome shotgun (WGS) entry which is preliminary data.</text>
</comment>
<dbReference type="Gene3D" id="3.40.640.10">
    <property type="entry name" value="Type I PLP-dependent aspartate aminotransferase-like (Major domain)"/>
    <property type="match status" value="1"/>
</dbReference>
<evidence type="ECO:0000313" key="2">
    <source>
        <dbReference type="EMBL" id="MBD2860747.1"/>
    </source>
</evidence>
<keyword evidence="2" id="KW-0808">Transferase</keyword>
<accession>A0A927GY75</accession>
<dbReference type="PANTHER" id="PTHR30244:SF34">
    <property type="entry name" value="DTDP-4-AMINO-4,6-DIDEOXYGALACTOSE TRANSAMINASE"/>
    <property type="match status" value="1"/>
</dbReference>
<dbReference type="Proteomes" id="UP000639396">
    <property type="component" value="Unassembled WGS sequence"/>
</dbReference>
<dbReference type="GO" id="GO:0000271">
    <property type="term" value="P:polysaccharide biosynthetic process"/>
    <property type="evidence" value="ECO:0007669"/>
    <property type="project" value="TreeGrafter"/>
</dbReference>
<sequence length="154" mass="16873">MNGYEKLALLGGTKAIDSPNWDMFKWPIITDEDEAAALQVLRNGAMSGIDITMKFEKEFAEWLNMDYALAFNNGTSSLLGAFYGCGIGVGDEVICPSITYWASALSAYSLGASIVFAEIDPLSLCLDPNDSSIGSRTKRRRKRQPEGSKPYSRI</sequence>
<name>A0A927GY75_9BACL</name>
<dbReference type="GO" id="GO:0030170">
    <property type="term" value="F:pyridoxal phosphate binding"/>
    <property type="evidence" value="ECO:0007669"/>
    <property type="project" value="TreeGrafter"/>
</dbReference>
<dbReference type="AlphaFoldDB" id="A0A927GY75"/>
<dbReference type="Pfam" id="PF01041">
    <property type="entry name" value="DegT_DnrJ_EryC1"/>
    <property type="match status" value="1"/>
</dbReference>
<feature type="region of interest" description="Disordered" evidence="1">
    <location>
        <begin position="132"/>
        <end position="154"/>
    </location>
</feature>
<protein>
    <submittedName>
        <fullName evidence="2">DegT/DnrJ/EryC1/StrS family aminotransferase</fullName>
    </submittedName>
</protein>
<dbReference type="EMBL" id="JACXJA010000003">
    <property type="protein sequence ID" value="MBD2860747.1"/>
    <property type="molecule type" value="Genomic_DNA"/>
</dbReference>
<dbReference type="PANTHER" id="PTHR30244">
    <property type="entry name" value="TRANSAMINASE"/>
    <property type="match status" value="1"/>
</dbReference>
<organism evidence="2 3">
    <name type="scientific">Paenibacillus oceani</name>
    <dbReference type="NCBI Taxonomy" id="2772510"/>
    <lineage>
        <taxon>Bacteria</taxon>
        <taxon>Bacillati</taxon>
        <taxon>Bacillota</taxon>
        <taxon>Bacilli</taxon>
        <taxon>Bacillales</taxon>
        <taxon>Paenibacillaceae</taxon>
        <taxon>Paenibacillus</taxon>
    </lineage>
</organism>
<dbReference type="RefSeq" id="WP_190924163.1">
    <property type="nucleotide sequence ID" value="NZ_JACXJA010000003.1"/>
</dbReference>